<dbReference type="SUPFAM" id="SSF52972">
    <property type="entry name" value="ITPase-like"/>
    <property type="match status" value="1"/>
</dbReference>
<evidence type="ECO:0000256" key="4">
    <source>
        <dbReference type="HAMAP-Rule" id="MF_00528"/>
    </source>
</evidence>
<comment type="caution">
    <text evidence="4">Lacks conserved residue(s) required for the propagation of feature annotation.</text>
</comment>
<keyword evidence="6" id="KW-1185">Reference proteome</keyword>
<comment type="catalytic activity">
    <reaction evidence="4">
        <text>dTTP + H2O = dTMP + diphosphate + H(+)</text>
        <dbReference type="Rhea" id="RHEA:28534"/>
        <dbReference type="ChEBI" id="CHEBI:15377"/>
        <dbReference type="ChEBI" id="CHEBI:15378"/>
        <dbReference type="ChEBI" id="CHEBI:33019"/>
        <dbReference type="ChEBI" id="CHEBI:37568"/>
        <dbReference type="ChEBI" id="CHEBI:63528"/>
        <dbReference type="EC" id="3.6.1.9"/>
    </reaction>
</comment>
<comment type="similarity">
    <text evidence="4">Belongs to the Maf family. YhdE subfamily.</text>
</comment>
<organism evidence="5 6">
    <name type="scientific">Tepidicaulis marinus</name>
    <dbReference type="NCBI Taxonomy" id="1333998"/>
    <lineage>
        <taxon>Bacteria</taxon>
        <taxon>Pseudomonadati</taxon>
        <taxon>Pseudomonadota</taxon>
        <taxon>Alphaproteobacteria</taxon>
        <taxon>Hyphomicrobiales</taxon>
        <taxon>Parvibaculaceae</taxon>
        <taxon>Tepidicaulis</taxon>
    </lineage>
</organism>
<dbReference type="CDD" id="cd00555">
    <property type="entry name" value="Maf"/>
    <property type="match status" value="1"/>
</dbReference>
<evidence type="ECO:0000256" key="3">
    <source>
        <dbReference type="ARBA" id="ARBA00023080"/>
    </source>
</evidence>
<feature type="site" description="Important for substrate specificity" evidence="4">
    <location>
        <position position="88"/>
    </location>
</feature>
<dbReference type="Gene3D" id="3.90.950.10">
    <property type="match status" value="1"/>
</dbReference>
<dbReference type="EMBL" id="BBIO01000020">
    <property type="protein sequence ID" value="GAK46524.1"/>
    <property type="molecule type" value="Genomic_DNA"/>
</dbReference>
<dbReference type="eggNOG" id="COG0424">
    <property type="taxonomic scope" value="Bacteria"/>
</dbReference>
<feature type="site" description="Important for substrate specificity" evidence="4">
    <location>
        <position position="27"/>
    </location>
</feature>
<keyword evidence="2 4" id="KW-0378">Hydrolase</keyword>
<dbReference type="Pfam" id="PF02545">
    <property type="entry name" value="Maf"/>
    <property type="match status" value="1"/>
</dbReference>
<comment type="cofactor">
    <cofactor evidence="1 4">
        <name>a divalent metal cation</name>
        <dbReference type="ChEBI" id="CHEBI:60240"/>
    </cofactor>
</comment>
<keyword evidence="3 4" id="KW-0546">Nucleotide metabolism</keyword>
<dbReference type="GO" id="GO:0009117">
    <property type="term" value="P:nucleotide metabolic process"/>
    <property type="evidence" value="ECO:0007669"/>
    <property type="project" value="UniProtKB-KW"/>
</dbReference>
<comment type="catalytic activity">
    <reaction evidence="4">
        <text>UTP + H2O = UMP + diphosphate + H(+)</text>
        <dbReference type="Rhea" id="RHEA:29395"/>
        <dbReference type="ChEBI" id="CHEBI:15377"/>
        <dbReference type="ChEBI" id="CHEBI:15378"/>
        <dbReference type="ChEBI" id="CHEBI:33019"/>
        <dbReference type="ChEBI" id="CHEBI:46398"/>
        <dbReference type="ChEBI" id="CHEBI:57865"/>
        <dbReference type="EC" id="3.6.1.9"/>
    </reaction>
</comment>
<keyword evidence="4" id="KW-0963">Cytoplasm</keyword>
<dbReference type="AlphaFoldDB" id="A0A081BEQ6"/>
<dbReference type="InterPro" id="IPR003697">
    <property type="entry name" value="Maf-like"/>
</dbReference>
<name>A0A081BEQ6_9HYPH</name>
<sequence length="212" mass="22409">MAASSSKEPESRNTARARLILASASPRRLALLAQAGIVPDAQEGADIDESPLKGELPRAYAARMAREKAAAAAARFGDEAAFLLAADTVVARGRRILPKAETEAEARACLELLSGTSHRVYTGICAVRGARQAERLVMTRVTFKRLSDLEMRAYLKSGEWRGKAGGYAIQGLAGAFIPSISGSYSSVVGLPLAETVKLLSGLGFPLFTDSLS</sequence>
<dbReference type="InterPro" id="IPR029001">
    <property type="entry name" value="ITPase-like_fam"/>
</dbReference>
<evidence type="ECO:0000313" key="6">
    <source>
        <dbReference type="Proteomes" id="UP000028702"/>
    </source>
</evidence>
<dbReference type="HAMAP" id="MF_00528">
    <property type="entry name" value="Maf"/>
    <property type="match status" value="1"/>
</dbReference>
<evidence type="ECO:0000256" key="1">
    <source>
        <dbReference type="ARBA" id="ARBA00001968"/>
    </source>
</evidence>
<dbReference type="GO" id="GO:0036221">
    <property type="term" value="F:UTP diphosphatase activity"/>
    <property type="evidence" value="ECO:0007669"/>
    <property type="project" value="RHEA"/>
</dbReference>
<comment type="caution">
    <text evidence="5">The sequence shown here is derived from an EMBL/GenBank/DDBJ whole genome shotgun (WGS) entry which is preliminary data.</text>
</comment>
<protein>
    <recommendedName>
        <fullName evidence="4">dTTP/UTP pyrophosphatase</fullName>
        <shortName evidence="4">dTTPase/UTPase</shortName>
        <ecNumber evidence="4">3.6.1.9</ecNumber>
    </recommendedName>
    <alternativeName>
        <fullName evidence="4">Nucleoside triphosphate pyrophosphatase</fullName>
    </alternativeName>
    <alternativeName>
        <fullName evidence="4">Nucleotide pyrophosphatase</fullName>
        <shortName evidence="4">Nucleotide PPase</shortName>
    </alternativeName>
</protein>
<reference evidence="5 6" key="1">
    <citation type="submission" date="2014-07" db="EMBL/GenBank/DDBJ databases">
        <title>Tepidicaulis marinum gen. nov., sp. nov., a novel marine bacterium denitrifying nitrate to nitrous oxide strictly under microaerobic conditions.</title>
        <authorList>
            <person name="Takeuchi M."/>
            <person name="Yamagishi T."/>
            <person name="Kamagata Y."/>
            <person name="Oshima K."/>
            <person name="Hattori M."/>
            <person name="Katayama T."/>
            <person name="Hanada S."/>
            <person name="Tamaki H."/>
            <person name="Marumo K."/>
            <person name="Maeda H."/>
            <person name="Nedachi M."/>
            <person name="Iwasaki W."/>
            <person name="Suwa Y."/>
            <person name="Sakata S."/>
        </authorList>
    </citation>
    <scope>NUCLEOTIDE SEQUENCE [LARGE SCALE GENOMIC DNA]</scope>
    <source>
        <strain evidence="5 6">MA2</strain>
    </source>
</reference>
<proteinExistence type="inferred from homology"/>
<comment type="subcellular location">
    <subcellularLocation>
        <location evidence="4">Cytoplasm</location>
    </subcellularLocation>
</comment>
<dbReference type="STRING" id="1333998.M2A_3023"/>
<accession>A0A081BEQ6</accession>
<dbReference type="GO" id="GO:0036218">
    <property type="term" value="F:dTTP diphosphatase activity"/>
    <property type="evidence" value="ECO:0007669"/>
    <property type="project" value="RHEA"/>
</dbReference>
<dbReference type="PANTHER" id="PTHR43213">
    <property type="entry name" value="BIFUNCTIONAL DTTP/UTP PYROPHOSPHATASE/METHYLTRANSFERASE PROTEIN-RELATED"/>
    <property type="match status" value="1"/>
</dbReference>
<dbReference type="RefSeq" id="WP_045449213.1">
    <property type="nucleotide sequence ID" value="NZ_BBIO01000020.1"/>
</dbReference>
<evidence type="ECO:0000256" key="2">
    <source>
        <dbReference type="ARBA" id="ARBA00022801"/>
    </source>
</evidence>
<dbReference type="NCBIfam" id="TIGR00172">
    <property type="entry name" value="maf"/>
    <property type="match status" value="1"/>
</dbReference>
<dbReference type="GO" id="GO:0005737">
    <property type="term" value="C:cytoplasm"/>
    <property type="evidence" value="ECO:0007669"/>
    <property type="project" value="UniProtKB-SubCell"/>
</dbReference>
<dbReference type="PIRSF" id="PIRSF006305">
    <property type="entry name" value="Maf"/>
    <property type="match status" value="1"/>
</dbReference>
<dbReference type="PANTHER" id="PTHR43213:SF5">
    <property type="entry name" value="BIFUNCTIONAL DTTP_UTP PYROPHOSPHATASE_METHYLTRANSFERASE PROTEIN-RELATED"/>
    <property type="match status" value="1"/>
</dbReference>
<feature type="active site" description="Proton acceptor" evidence="4">
    <location>
        <position position="87"/>
    </location>
</feature>
<evidence type="ECO:0000313" key="5">
    <source>
        <dbReference type="EMBL" id="GAK46524.1"/>
    </source>
</evidence>
<dbReference type="Proteomes" id="UP000028702">
    <property type="component" value="Unassembled WGS sequence"/>
</dbReference>
<comment type="function">
    <text evidence="4">Nucleoside triphosphate pyrophosphatase that hydrolyzes dTTP and UTP. May have a dual role in cell division arrest and in preventing the incorporation of modified nucleotides into cellular nucleic acids.</text>
</comment>
<gene>
    <name evidence="5" type="ORF">M2A_3023</name>
</gene>
<feature type="site" description="Important for substrate specificity" evidence="4">
    <location>
        <position position="170"/>
    </location>
</feature>
<dbReference type="EC" id="3.6.1.9" evidence="4"/>